<dbReference type="PANTHER" id="PTHR47481">
    <property type="match status" value="1"/>
</dbReference>
<comment type="caution">
    <text evidence="2">The sequence shown here is derived from an EMBL/GenBank/DDBJ whole genome shotgun (WGS) entry which is preliminary data.</text>
</comment>
<dbReference type="Proteomes" id="UP001318860">
    <property type="component" value="Unassembled WGS sequence"/>
</dbReference>
<gene>
    <name evidence="2" type="ORF">DH2020_000253</name>
</gene>
<organism evidence="2 3">
    <name type="scientific">Rehmannia glutinosa</name>
    <name type="common">Chinese foxglove</name>
    <dbReference type="NCBI Taxonomy" id="99300"/>
    <lineage>
        <taxon>Eukaryota</taxon>
        <taxon>Viridiplantae</taxon>
        <taxon>Streptophyta</taxon>
        <taxon>Embryophyta</taxon>
        <taxon>Tracheophyta</taxon>
        <taxon>Spermatophyta</taxon>
        <taxon>Magnoliopsida</taxon>
        <taxon>eudicotyledons</taxon>
        <taxon>Gunneridae</taxon>
        <taxon>Pentapetalae</taxon>
        <taxon>asterids</taxon>
        <taxon>lamiids</taxon>
        <taxon>Lamiales</taxon>
        <taxon>Orobanchaceae</taxon>
        <taxon>Rehmannieae</taxon>
        <taxon>Rehmannia</taxon>
    </lineage>
</organism>
<evidence type="ECO:0000313" key="2">
    <source>
        <dbReference type="EMBL" id="KAK6163389.1"/>
    </source>
</evidence>
<keyword evidence="3" id="KW-1185">Reference proteome</keyword>
<feature type="region of interest" description="Disordered" evidence="1">
    <location>
        <begin position="91"/>
        <end position="113"/>
    </location>
</feature>
<reference evidence="2 3" key="1">
    <citation type="journal article" date="2021" name="Comput. Struct. Biotechnol. J.">
        <title>De novo genome assembly of the potent medicinal plant Rehmannia glutinosa using nanopore technology.</title>
        <authorList>
            <person name="Ma L."/>
            <person name="Dong C."/>
            <person name="Song C."/>
            <person name="Wang X."/>
            <person name="Zheng X."/>
            <person name="Niu Y."/>
            <person name="Chen S."/>
            <person name="Feng W."/>
        </authorList>
    </citation>
    <scope>NUCLEOTIDE SEQUENCE [LARGE SCALE GENOMIC DNA]</scope>
    <source>
        <strain evidence="2">DH-2019</strain>
    </source>
</reference>
<dbReference type="PANTHER" id="PTHR47481:SF31">
    <property type="entry name" value="OS01G0873500 PROTEIN"/>
    <property type="match status" value="1"/>
</dbReference>
<proteinExistence type="predicted"/>
<evidence type="ECO:0000313" key="3">
    <source>
        <dbReference type="Proteomes" id="UP001318860"/>
    </source>
</evidence>
<feature type="compositionally biased region" description="Polar residues" evidence="1">
    <location>
        <begin position="172"/>
        <end position="198"/>
    </location>
</feature>
<accession>A0ABR0XW99</accession>
<dbReference type="EMBL" id="JABTTQ020000001">
    <property type="protein sequence ID" value="KAK6163389.1"/>
    <property type="molecule type" value="Genomic_DNA"/>
</dbReference>
<evidence type="ECO:0000256" key="1">
    <source>
        <dbReference type="SAM" id="MobiDB-lite"/>
    </source>
</evidence>
<feature type="region of interest" description="Disordered" evidence="1">
    <location>
        <begin position="172"/>
        <end position="208"/>
    </location>
</feature>
<protein>
    <submittedName>
        <fullName evidence="2">Uncharacterized protein</fullName>
    </submittedName>
</protein>
<sequence>MSNIVDQIRMVGHEISDDELVLDILNGLSPEYESVVVHLTSQIGNVSISEVQFTLQTHESRLQQQHQSLPNNPQAFHVAGNSSVPAVHMTSKRPFNNFRPPRGGFQGRNRGRGRFFRGGNSKLICQICGKHNHIAAKCFKRYDPNFTGLDTSLSSAPPSFMHPQANFVVSPYQQSNTSTTEHTEASKPSSAFLTQQPAINRDAHTCNH</sequence>
<name>A0ABR0XW99_REHGL</name>
<dbReference type="Pfam" id="PF14223">
    <property type="entry name" value="Retrotran_gag_2"/>
    <property type="match status" value="1"/>
</dbReference>